<evidence type="ECO:0000313" key="1">
    <source>
        <dbReference type="EMBL" id="CAB4544007.1"/>
    </source>
</evidence>
<organism evidence="3">
    <name type="scientific">freshwater metagenome</name>
    <dbReference type="NCBI Taxonomy" id="449393"/>
    <lineage>
        <taxon>unclassified sequences</taxon>
        <taxon>metagenomes</taxon>
        <taxon>ecological metagenomes</taxon>
    </lineage>
</organism>
<reference evidence="3" key="1">
    <citation type="submission" date="2020-05" db="EMBL/GenBank/DDBJ databases">
        <authorList>
            <person name="Chiriac C."/>
            <person name="Salcher M."/>
            <person name="Ghai R."/>
            <person name="Kavagutti S V."/>
        </authorList>
    </citation>
    <scope>NUCLEOTIDE SEQUENCE</scope>
</reference>
<proteinExistence type="predicted"/>
<accession>A0A6J6NF87</accession>
<protein>
    <submittedName>
        <fullName evidence="3">Unannotated protein</fullName>
    </submittedName>
</protein>
<name>A0A6J6NF87_9ZZZZ</name>
<dbReference type="EMBL" id="CAEZVV010000054">
    <property type="protein sequence ID" value="CAB4645563.1"/>
    <property type="molecule type" value="Genomic_DNA"/>
</dbReference>
<gene>
    <name evidence="1" type="ORF">UFOPK1495_00378</name>
    <name evidence="2" type="ORF">UFOPK2143_00978</name>
    <name evidence="3" type="ORF">UFOPK2350_01174</name>
</gene>
<evidence type="ECO:0000313" key="3">
    <source>
        <dbReference type="EMBL" id="CAB4683355.1"/>
    </source>
</evidence>
<dbReference type="EMBL" id="CAEZSU010000027">
    <property type="protein sequence ID" value="CAB4544007.1"/>
    <property type="molecule type" value="Genomic_DNA"/>
</dbReference>
<dbReference type="AlphaFoldDB" id="A0A6J6NF87"/>
<evidence type="ECO:0000313" key="2">
    <source>
        <dbReference type="EMBL" id="CAB4645563.1"/>
    </source>
</evidence>
<sequence>MTSVERVVTKKIVGDSDEPWRYWLTRPIEERIDAVEELRREHHGWAHGTEPGLPRVFEIVRQA</sequence>
<dbReference type="EMBL" id="CAEZXE010000104">
    <property type="protein sequence ID" value="CAB4683355.1"/>
    <property type="molecule type" value="Genomic_DNA"/>
</dbReference>